<evidence type="ECO:0000313" key="3">
    <source>
        <dbReference type="Proteomes" id="UP000887104"/>
    </source>
</evidence>
<dbReference type="RefSeq" id="WP_220783330.1">
    <property type="nucleotide sequence ID" value="NZ_BPEY01000149.1"/>
</dbReference>
<keyword evidence="1" id="KW-0732">Signal</keyword>
<sequence length="114" mass="12636">MKKILAFVLVIYLSACASVNSEFFNINNGDTKASVIVKMGTPDDRQFQDKNEAFQYCTTGTSFGKSTFNVIWFYDGVVTGASSYTVAHAASCMGHFKQINWGDAPDLIMEIRNK</sequence>
<dbReference type="Proteomes" id="UP000887104">
    <property type="component" value="Unassembled WGS sequence"/>
</dbReference>
<accession>A0ABQ4PRT0</accession>
<gene>
    <name evidence="2" type="ORF">TUM4438_43730</name>
</gene>
<reference evidence="2" key="1">
    <citation type="submission" date="2021-05" db="EMBL/GenBank/DDBJ databases">
        <title>Molecular characterization for Shewanella algae harboring chromosomal blaOXA-55-like strains isolated from clinical and environment sample.</title>
        <authorList>
            <person name="Ohama Y."/>
            <person name="Aoki K."/>
            <person name="Harada S."/>
            <person name="Moriya K."/>
            <person name="Ishii Y."/>
            <person name="Tateda K."/>
        </authorList>
    </citation>
    <scope>NUCLEOTIDE SEQUENCE</scope>
    <source>
        <strain evidence="2">JCM 11563</strain>
    </source>
</reference>
<feature type="chain" id="PRO_5045203727" description="Lipoprotein" evidence="1">
    <location>
        <begin position="18"/>
        <end position="114"/>
    </location>
</feature>
<evidence type="ECO:0000313" key="2">
    <source>
        <dbReference type="EMBL" id="GIU52059.1"/>
    </source>
</evidence>
<evidence type="ECO:0008006" key="4">
    <source>
        <dbReference type="Google" id="ProtNLM"/>
    </source>
</evidence>
<evidence type="ECO:0000256" key="1">
    <source>
        <dbReference type="SAM" id="SignalP"/>
    </source>
</evidence>
<keyword evidence="3" id="KW-1185">Reference proteome</keyword>
<proteinExistence type="predicted"/>
<protein>
    <recommendedName>
        <fullName evidence="4">Lipoprotein</fullName>
    </recommendedName>
</protein>
<dbReference type="EMBL" id="BPEY01000149">
    <property type="protein sequence ID" value="GIU52059.1"/>
    <property type="molecule type" value="Genomic_DNA"/>
</dbReference>
<comment type="caution">
    <text evidence="2">The sequence shown here is derived from an EMBL/GenBank/DDBJ whole genome shotgun (WGS) entry which is preliminary data.</text>
</comment>
<organism evidence="2 3">
    <name type="scientific">Shewanella sairae</name>
    <dbReference type="NCBI Taxonomy" id="190310"/>
    <lineage>
        <taxon>Bacteria</taxon>
        <taxon>Pseudomonadati</taxon>
        <taxon>Pseudomonadota</taxon>
        <taxon>Gammaproteobacteria</taxon>
        <taxon>Alteromonadales</taxon>
        <taxon>Shewanellaceae</taxon>
        <taxon>Shewanella</taxon>
    </lineage>
</organism>
<feature type="signal peptide" evidence="1">
    <location>
        <begin position="1"/>
        <end position="17"/>
    </location>
</feature>
<name>A0ABQ4PRT0_9GAMM</name>